<dbReference type="Gene3D" id="3.10.50.10">
    <property type="match status" value="1"/>
</dbReference>
<feature type="region of interest" description="Disordered" evidence="8">
    <location>
        <begin position="300"/>
        <end position="319"/>
    </location>
</feature>
<evidence type="ECO:0000259" key="10">
    <source>
        <dbReference type="PROSITE" id="PS51910"/>
    </source>
</evidence>
<keyword evidence="4" id="KW-0146">Chitin degradation</keyword>
<organism evidence="11 12">
    <name type="scientific">Estrella lausannensis</name>
    <dbReference type="NCBI Taxonomy" id="483423"/>
    <lineage>
        <taxon>Bacteria</taxon>
        <taxon>Pseudomonadati</taxon>
        <taxon>Chlamydiota</taxon>
        <taxon>Chlamydiia</taxon>
        <taxon>Parachlamydiales</taxon>
        <taxon>Candidatus Criblamydiaceae</taxon>
        <taxon>Estrella</taxon>
    </lineage>
</organism>
<dbReference type="SUPFAM" id="SSF54556">
    <property type="entry name" value="Chitinase insertion domain"/>
    <property type="match status" value="1"/>
</dbReference>
<dbReference type="InterPro" id="IPR017853">
    <property type="entry name" value="GH"/>
</dbReference>
<protein>
    <recommendedName>
        <fullName evidence="2">chitinase</fullName>
        <ecNumber evidence="2">3.2.1.14</ecNumber>
    </recommendedName>
</protein>
<dbReference type="EC" id="3.2.1.14" evidence="2"/>
<dbReference type="Gene3D" id="3.20.20.80">
    <property type="entry name" value="Glycosidases"/>
    <property type="match status" value="1"/>
</dbReference>
<dbReference type="PROSITE" id="PS51910">
    <property type="entry name" value="GH18_2"/>
    <property type="match status" value="1"/>
</dbReference>
<feature type="chain" id="PRO_5005217838" description="chitinase" evidence="9">
    <location>
        <begin position="18"/>
        <end position="417"/>
    </location>
</feature>
<keyword evidence="9" id="KW-0732">Signal</keyword>
<dbReference type="Pfam" id="PF00704">
    <property type="entry name" value="Glyco_hydro_18"/>
    <property type="match status" value="1"/>
</dbReference>
<feature type="signal peptide" evidence="9">
    <location>
        <begin position="1"/>
        <end position="17"/>
    </location>
</feature>
<reference evidence="12" key="1">
    <citation type="submission" date="2015-06" db="EMBL/GenBank/DDBJ databases">
        <authorList>
            <person name="Bertelli C."/>
        </authorList>
    </citation>
    <scope>NUCLEOTIDE SEQUENCE [LARGE SCALE GENOMIC DNA]</scope>
    <source>
        <strain evidence="12">CRIB-30</strain>
    </source>
</reference>
<evidence type="ECO:0000256" key="6">
    <source>
        <dbReference type="RuleBase" id="RU000489"/>
    </source>
</evidence>
<keyword evidence="4" id="KW-0119">Carbohydrate metabolism</keyword>
<evidence type="ECO:0000256" key="7">
    <source>
        <dbReference type="RuleBase" id="RU004453"/>
    </source>
</evidence>
<keyword evidence="5 6" id="KW-0326">Glycosidase</keyword>
<dbReference type="InterPro" id="IPR011583">
    <property type="entry name" value="Chitinase_II/V-like_cat"/>
</dbReference>
<comment type="similarity">
    <text evidence="7">Belongs to the glycosyl hydrolase 18 family.</text>
</comment>
<dbReference type="InterPro" id="IPR001223">
    <property type="entry name" value="Glyco_hydro18_cat"/>
</dbReference>
<dbReference type="PROSITE" id="PS01095">
    <property type="entry name" value="GH18_1"/>
    <property type="match status" value="1"/>
</dbReference>
<dbReference type="InterPro" id="IPR001579">
    <property type="entry name" value="Glyco_hydro_18_chit_AS"/>
</dbReference>
<evidence type="ECO:0000256" key="8">
    <source>
        <dbReference type="SAM" id="MobiDB-lite"/>
    </source>
</evidence>
<evidence type="ECO:0000256" key="5">
    <source>
        <dbReference type="ARBA" id="ARBA00023295"/>
    </source>
</evidence>
<dbReference type="InterPro" id="IPR050314">
    <property type="entry name" value="Glycosyl_Hydrlase_18"/>
</dbReference>
<keyword evidence="4" id="KW-0624">Polysaccharide degradation</keyword>
<keyword evidence="12" id="KW-1185">Reference proteome</keyword>
<dbReference type="SMART" id="SM00636">
    <property type="entry name" value="Glyco_18"/>
    <property type="match status" value="1"/>
</dbReference>
<dbReference type="GO" id="GO:0008061">
    <property type="term" value="F:chitin binding"/>
    <property type="evidence" value="ECO:0007669"/>
    <property type="project" value="InterPro"/>
</dbReference>
<dbReference type="EMBL" id="CWGJ01000011">
    <property type="protein sequence ID" value="CRX38109.1"/>
    <property type="molecule type" value="Genomic_DNA"/>
</dbReference>
<dbReference type="GO" id="GO:0005576">
    <property type="term" value="C:extracellular region"/>
    <property type="evidence" value="ECO:0007669"/>
    <property type="project" value="TreeGrafter"/>
</dbReference>
<dbReference type="SUPFAM" id="SSF51445">
    <property type="entry name" value="(Trans)glycosidases"/>
    <property type="match status" value="1"/>
</dbReference>
<dbReference type="PANTHER" id="PTHR11177:SF317">
    <property type="entry name" value="CHITINASE 12-RELATED"/>
    <property type="match status" value="1"/>
</dbReference>
<gene>
    <name evidence="11" type="ORF">ELAC_0757</name>
</gene>
<evidence type="ECO:0000256" key="2">
    <source>
        <dbReference type="ARBA" id="ARBA00012729"/>
    </source>
</evidence>
<evidence type="ECO:0000313" key="12">
    <source>
        <dbReference type="Proteomes" id="UP000220251"/>
    </source>
</evidence>
<dbReference type="RefSeq" id="WP_098037960.1">
    <property type="nucleotide sequence ID" value="NZ_CWGJ01000011.1"/>
</dbReference>
<evidence type="ECO:0000256" key="9">
    <source>
        <dbReference type="SAM" id="SignalP"/>
    </source>
</evidence>
<keyword evidence="3 6" id="KW-0378">Hydrolase</keyword>
<accession>A0A0H5DR49</accession>
<dbReference type="GO" id="GO:0008843">
    <property type="term" value="F:endochitinase activity"/>
    <property type="evidence" value="ECO:0007669"/>
    <property type="project" value="UniProtKB-EC"/>
</dbReference>
<evidence type="ECO:0000256" key="1">
    <source>
        <dbReference type="ARBA" id="ARBA00000822"/>
    </source>
</evidence>
<dbReference type="Proteomes" id="UP000220251">
    <property type="component" value="Unassembled WGS sequence"/>
</dbReference>
<dbReference type="GO" id="GO:0006032">
    <property type="term" value="P:chitin catabolic process"/>
    <property type="evidence" value="ECO:0007669"/>
    <property type="project" value="UniProtKB-KW"/>
</dbReference>
<feature type="domain" description="GH18" evidence="10">
    <location>
        <begin position="19"/>
        <end position="416"/>
    </location>
</feature>
<dbReference type="OrthoDB" id="9775889at2"/>
<dbReference type="PANTHER" id="PTHR11177">
    <property type="entry name" value="CHITINASE"/>
    <property type="match status" value="1"/>
</dbReference>
<dbReference type="AlphaFoldDB" id="A0A0H5DR49"/>
<evidence type="ECO:0000313" key="11">
    <source>
        <dbReference type="EMBL" id="CRX38109.1"/>
    </source>
</evidence>
<dbReference type="InterPro" id="IPR029070">
    <property type="entry name" value="Chitinase_insertion_sf"/>
</dbReference>
<sequence>MFFFSALFLLMPLSVSAEPIVAAYYENYAHYRPSGQRPMFSAALVDPKILDELHIAFAYFGYATPSANPEKAGLTGNFKIQPTEPDDIGVLYPSLSKLKQQAPQLKLYLTIGGWSFNNPDAPTKSLFSEMVSRPESRREFIASCIDYAHRFDFNGIDIDWEYPGDPARGGSSLDFENFIQFLKECRDSFASSSPTLSLSCAFPAHPPFGLKESEQKQFYRFAAECSKYLDHLTVMAYDYHGPFENSKLTGVNAPLNRDTDPLSPFFIRATLDNYLQGGVQSEKILLGIPTFGRSFGDVSDLTPESAGPGKPFEKPGLPGPATRQPGLLAYFEISDMILEKSLISRPDALTSTVYGFNPQTKLWVSFDSPASTALKAELARAYRLKGIIFWSINMDEYTGKESYPNIRSGRAALAPLL</sequence>
<comment type="catalytic activity">
    <reaction evidence="1">
        <text>Random endo-hydrolysis of N-acetyl-beta-D-glucosaminide (1-&gt;4)-beta-linkages in chitin and chitodextrins.</text>
        <dbReference type="EC" id="3.2.1.14"/>
    </reaction>
</comment>
<name>A0A0H5DR49_9BACT</name>
<proteinExistence type="inferred from homology"/>
<evidence type="ECO:0000256" key="4">
    <source>
        <dbReference type="ARBA" id="ARBA00023024"/>
    </source>
</evidence>
<dbReference type="GO" id="GO:0005975">
    <property type="term" value="P:carbohydrate metabolic process"/>
    <property type="evidence" value="ECO:0007669"/>
    <property type="project" value="InterPro"/>
</dbReference>
<evidence type="ECO:0000256" key="3">
    <source>
        <dbReference type="ARBA" id="ARBA00022801"/>
    </source>
</evidence>